<dbReference type="InterPro" id="IPR001789">
    <property type="entry name" value="Sig_transdc_resp-reg_receiver"/>
</dbReference>
<keyword evidence="4" id="KW-0238">DNA-binding</keyword>
<dbReference type="Pfam" id="PF00072">
    <property type="entry name" value="Response_reg"/>
    <property type="match status" value="1"/>
</dbReference>
<sequence>MGPLRPLNPGVPASVHSSAGSLDADGGWTLHSAMGRMRFTVSAHDDTRKLVVLAVDDEPNGLDELVHCLRNSPYVAKVFPAIDASEALRLLSTDDPRLRERKDRGLPIVDAVFADIDMPGLSGMEMSRVFAALRPSPALVFVTGHAEEAVNAFDLGALDYVLKPYQQDRLDRAITRVMEKLAAAAAPPPGAMGGEPVKNDDEVIPVELAGTTKLIPRSSVRWVEAQGDYARLFTTEGSHLVRIPLAQLEERWEKAGFVRIHRSFLVALPLITELRMGQGGYQVVIGNEEKVLPVSRRHTRALKDRLVGSGRNG</sequence>
<feature type="domain" description="HTH LytTR-type" evidence="3">
    <location>
        <begin position="204"/>
        <end position="308"/>
    </location>
</feature>
<feature type="modified residue" description="4-aspartylphosphate" evidence="1">
    <location>
        <position position="115"/>
    </location>
</feature>
<accession>A0A1K1PWL1</accession>
<evidence type="ECO:0000313" key="5">
    <source>
        <dbReference type="Proteomes" id="UP000182740"/>
    </source>
</evidence>
<protein>
    <submittedName>
        <fullName evidence="4">DNA-binding response regulator, LytR/AlgR family</fullName>
    </submittedName>
</protein>
<name>A0A1K1PWL1_9PSEU</name>
<keyword evidence="5" id="KW-1185">Reference proteome</keyword>
<keyword evidence="1" id="KW-0597">Phosphoprotein</keyword>
<dbReference type="PROSITE" id="PS50110">
    <property type="entry name" value="RESPONSE_REGULATORY"/>
    <property type="match status" value="1"/>
</dbReference>
<dbReference type="InterPro" id="IPR007492">
    <property type="entry name" value="LytTR_DNA-bd_dom"/>
</dbReference>
<dbReference type="InterPro" id="IPR046947">
    <property type="entry name" value="LytR-like"/>
</dbReference>
<reference evidence="5" key="1">
    <citation type="submission" date="2016-11" db="EMBL/GenBank/DDBJ databases">
        <authorList>
            <person name="Varghese N."/>
            <person name="Submissions S."/>
        </authorList>
    </citation>
    <scope>NUCLEOTIDE SEQUENCE [LARGE SCALE GENOMIC DNA]</scope>
    <source>
        <strain evidence="5">DSM 44671</strain>
    </source>
</reference>
<dbReference type="PROSITE" id="PS50930">
    <property type="entry name" value="HTH_LYTTR"/>
    <property type="match status" value="1"/>
</dbReference>
<dbReference type="AlphaFoldDB" id="A0A1K1PWL1"/>
<dbReference type="EMBL" id="FPJG01000006">
    <property type="protein sequence ID" value="SFW51909.1"/>
    <property type="molecule type" value="Genomic_DNA"/>
</dbReference>
<dbReference type="PANTHER" id="PTHR37299">
    <property type="entry name" value="TRANSCRIPTIONAL REGULATOR-RELATED"/>
    <property type="match status" value="1"/>
</dbReference>
<dbReference type="Gene3D" id="3.40.50.2300">
    <property type="match status" value="1"/>
</dbReference>
<feature type="domain" description="Response regulatory" evidence="2">
    <location>
        <begin position="51"/>
        <end position="178"/>
    </location>
</feature>
<dbReference type="STRING" id="546364.SAMN04489730_1104"/>
<organism evidence="4 5">
    <name type="scientific">Amycolatopsis australiensis</name>
    <dbReference type="NCBI Taxonomy" id="546364"/>
    <lineage>
        <taxon>Bacteria</taxon>
        <taxon>Bacillati</taxon>
        <taxon>Actinomycetota</taxon>
        <taxon>Actinomycetes</taxon>
        <taxon>Pseudonocardiales</taxon>
        <taxon>Pseudonocardiaceae</taxon>
        <taxon>Amycolatopsis</taxon>
    </lineage>
</organism>
<evidence type="ECO:0000256" key="1">
    <source>
        <dbReference type="PROSITE-ProRule" id="PRU00169"/>
    </source>
</evidence>
<dbReference type="SMART" id="SM00850">
    <property type="entry name" value="LytTR"/>
    <property type="match status" value="1"/>
</dbReference>
<dbReference type="GO" id="GO:0000156">
    <property type="term" value="F:phosphorelay response regulator activity"/>
    <property type="evidence" value="ECO:0007669"/>
    <property type="project" value="InterPro"/>
</dbReference>
<dbReference type="SUPFAM" id="SSF52172">
    <property type="entry name" value="CheY-like"/>
    <property type="match status" value="1"/>
</dbReference>
<evidence type="ECO:0000259" key="2">
    <source>
        <dbReference type="PROSITE" id="PS50110"/>
    </source>
</evidence>
<dbReference type="Gene3D" id="2.40.50.1020">
    <property type="entry name" value="LytTr DNA-binding domain"/>
    <property type="match status" value="1"/>
</dbReference>
<dbReference type="InterPro" id="IPR011006">
    <property type="entry name" value="CheY-like_superfamily"/>
</dbReference>
<dbReference type="Pfam" id="PF04397">
    <property type="entry name" value="LytTR"/>
    <property type="match status" value="1"/>
</dbReference>
<evidence type="ECO:0000259" key="3">
    <source>
        <dbReference type="PROSITE" id="PS50930"/>
    </source>
</evidence>
<proteinExistence type="predicted"/>
<dbReference type="GO" id="GO:0003677">
    <property type="term" value="F:DNA binding"/>
    <property type="evidence" value="ECO:0007669"/>
    <property type="project" value="UniProtKB-KW"/>
</dbReference>
<evidence type="ECO:0000313" key="4">
    <source>
        <dbReference type="EMBL" id="SFW51909.1"/>
    </source>
</evidence>
<dbReference type="SMART" id="SM00448">
    <property type="entry name" value="REC"/>
    <property type="match status" value="1"/>
</dbReference>
<dbReference type="Proteomes" id="UP000182740">
    <property type="component" value="Unassembled WGS sequence"/>
</dbReference>
<gene>
    <name evidence="4" type="ORF">SAMN04489730_1104</name>
</gene>
<dbReference type="PANTHER" id="PTHR37299:SF1">
    <property type="entry name" value="STAGE 0 SPORULATION PROTEIN A HOMOLOG"/>
    <property type="match status" value="1"/>
</dbReference>